<dbReference type="GO" id="GO:0003677">
    <property type="term" value="F:DNA binding"/>
    <property type="evidence" value="ECO:0007669"/>
    <property type="project" value="InterPro"/>
</dbReference>
<dbReference type="SUPFAM" id="SSF47413">
    <property type="entry name" value="lambda repressor-like DNA-binding domains"/>
    <property type="match status" value="1"/>
</dbReference>
<evidence type="ECO:0000313" key="3">
    <source>
        <dbReference type="Proteomes" id="UP000297475"/>
    </source>
</evidence>
<dbReference type="PROSITE" id="PS50943">
    <property type="entry name" value="HTH_CROC1"/>
    <property type="match status" value="1"/>
</dbReference>
<name>A0A4Z0WEU5_9GAMM</name>
<dbReference type="InterPro" id="IPR001387">
    <property type="entry name" value="Cro/C1-type_HTH"/>
</dbReference>
<dbReference type="Gene3D" id="1.10.260.40">
    <property type="entry name" value="lambda repressor-like DNA-binding domains"/>
    <property type="match status" value="1"/>
</dbReference>
<proteinExistence type="predicted"/>
<dbReference type="RefSeq" id="WP_135483170.1">
    <property type="nucleotide sequence ID" value="NZ_SRMF01000003.1"/>
</dbReference>
<evidence type="ECO:0000313" key="2">
    <source>
        <dbReference type="EMBL" id="TGG93461.1"/>
    </source>
</evidence>
<comment type="caution">
    <text evidence="2">The sequence shown here is derived from an EMBL/GenBank/DDBJ whole genome shotgun (WGS) entry which is preliminary data.</text>
</comment>
<dbReference type="InterPro" id="IPR010982">
    <property type="entry name" value="Lambda_DNA-bd_dom_sf"/>
</dbReference>
<gene>
    <name evidence="2" type="ORF">E4656_10460</name>
</gene>
<evidence type="ECO:0000259" key="1">
    <source>
        <dbReference type="PROSITE" id="PS50943"/>
    </source>
</evidence>
<keyword evidence="3" id="KW-1185">Reference proteome</keyword>
<accession>A0A4Z0WEU5</accession>
<dbReference type="OrthoDB" id="9803228at2"/>
<dbReference type="Proteomes" id="UP000297475">
    <property type="component" value="Unassembled WGS sequence"/>
</dbReference>
<protein>
    <submittedName>
        <fullName evidence="2">Transcriptional regulator</fullName>
    </submittedName>
</protein>
<dbReference type="Pfam" id="PF01381">
    <property type="entry name" value="HTH_3"/>
    <property type="match status" value="1"/>
</dbReference>
<dbReference type="AlphaFoldDB" id="A0A4Z0WEU5"/>
<reference evidence="2 3" key="1">
    <citation type="submission" date="2019-04" db="EMBL/GenBank/DDBJ databases">
        <title>Natronospirillum operosus gen. nov., sp. nov., a haloalkaliphilic satellite isolated from decaying biomass of laboratory culture of cyanobacterium Geitlerinema sp. and proposal of Natronospirillaceae fam. nov. and Saccharospirillaceae fam. nov.</title>
        <authorList>
            <person name="Kevbrin V."/>
            <person name="Boltyanskaya Y."/>
            <person name="Koziaeva V."/>
            <person name="Grouzdev D.S."/>
            <person name="Park M."/>
            <person name="Cho J."/>
        </authorList>
    </citation>
    <scope>NUCLEOTIDE SEQUENCE [LARGE SCALE GENOMIC DNA]</scope>
    <source>
        <strain evidence="2 3">G-116</strain>
    </source>
</reference>
<dbReference type="EMBL" id="SRMF01000003">
    <property type="protein sequence ID" value="TGG93461.1"/>
    <property type="molecule type" value="Genomic_DNA"/>
</dbReference>
<dbReference type="SMART" id="SM00530">
    <property type="entry name" value="HTH_XRE"/>
    <property type="match status" value="1"/>
</dbReference>
<feature type="domain" description="HTH cro/C1-type" evidence="1">
    <location>
        <begin position="29"/>
        <end position="83"/>
    </location>
</feature>
<dbReference type="CDD" id="cd00093">
    <property type="entry name" value="HTH_XRE"/>
    <property type="match status" value="1"/>
</dbReference>
<sequence length="104" mass="11296">MTAGFTNREKNGLPAYGAVRSPAALGQLFRAARKEQGMTLHDVHAASGLSMRFLSEFERGKPNVSLAKVMTALQILGLECLIFSRRDASRLLAQASDRFRGGSN</sequence>
<organism evidence="2 3">
    <name type="scientific">Natronospirillum operosum</name>
    <dbReference type="NCBI Taxonomy" id="2759953"/>
    <lineage>
        <taxon>Bacteria</taxon>
        <taxon>Pseudomonadati</taxon>
        <taxon>Pseudomonadota</taxon>
        <taxon>Gammaproteobacteria</taxon>
        <taxon>Oceanospirillales</taxon>
        <taxon>Natronospirillaceae</taxon>
        <taxon>Natronospirillum</taxon>
    </lineage>
</organism>